<evidence type="ECO:0000256" key="6">
    <source>
        <dbReference type="SAM" id="Phobius"/>
    </source>
</evidence>
<reference evidence="7 8" key="1">
    <citation type="journal article" date="2018" name="Nat. Biotechnol.">
        <title>A standardized bacterial taxonomy based on genome phylogeny substantially revises the tree of life.</title>
        <authorList>
            <person name="Parks D.H."/>
            <person name="Chuvochina M."/>
            <person name="Waite D.W."/>
            <person name="Rinke C."/>
            <person name="Skarshewski A."/>
            <person name="Chaumeil P.A."/>
            <person name="Hugenholtz P."/>
        </authorList>
    </citation>
    <scope>NUCLEOTIDE SEQUENCE [LARGE SCALE GENOMIC DNA]</scope>
    <source>
        <strain evidence="7">UBA9359</strain>
    </source>
</reference>
<feature type="transmembrane region" description="Helical" evidence="6">
    <location>
        <begin position="59"/>
        <end position="77"/>
    </location>
</feature>
<feature type="transmembrane region" description="Helical" evidence="6">
    <location>
        <begin position="238"/>
        <end position="262"/>
    </location>
</feature>
<accession>A0A3D5IYG4</accession>
<dbReference type="PANTHER" id="PTHR30250">
    <property type="entry name" value="PST FAMILY PREDICTED COLANIC ACID TRANSPORTER"/>
    <property type="match status" value="1"/>
</dbReference>
<evidence type="ECO:0000313" key="8">
    <source>
        <dbReference type="Proteomes" id="UP000264330"/>
    </source>
</evidence>
<comment type="caution">
    <text evidence="7">The sequence shown here is derived from an EMBL/GenBank/DDBJ whole genome shotgun (WGS) entry which is preliminary data.</text>
</comment>
<gene>
    <name evidence="7" type="ORF">DGQ38_04515</name>
</gene>
<name>A0A3D5IYG4_9FLAO</name>
<organism evidence="7 8">
    <name type="scientific">Zunongwangia profunda</name>
    <dbReference type="NCBI Taxonomy" id="398743"/>
    <lineage>
        <taxon>Bacteria</taxon>
        <taxon>Pseudomonadati</taxon>
        <taxon>Bacteroidota</taxon>
        <taxon>Flavobacteriia</taxon>
        <taxon>Flavobacteriales</taxon>
        <taxon>Flavobacteriaceae</taxon>
        <taxon>Zunongwangia</taxon>
    </lineage>
</organism>
<dbReference type="EMBL" id="DPMF01000096">
    <property type="protein sequence ID" value="HCV80292.1"/>
    <property type="molecule type" value="Genomic_DNA"/>
</dbReference>
<dbReference type="AlphaFoldDB" id="A0A3D5IYG4"/>
<dbReference type="Proteomes" id="UP000264330">
    <property type="component" value="Unassembled WGS sequence"/>
</dbReference>
<comment type="subcellular location">
    <subcellularLocation>
        <location evidence="1">Cell membrane</location>
        <topology evidence="1">Multi-pass membrane protein</topology>
    </subcellularLocation>
</comment>
<feature type="transmembrane region" description="Helical" evidence="6">
    <location>
        <begin position="373"/>
        <end position="393"/>
    </location>
</feature>
<feature type="transmembrane region" description="Helical" evidence="6">
    <location>
        <begin position="440"/>
        <end position="460"/>
    </location>
</feature>
<evidence type="ECO:0000256" key="2">
    <source>
        <dbReference type="ARBA" id="ARBA00022475"/>
    </source>
</evidence>
<feature type="transmembrane region" description="Helical" evidence="6">
    <location>
        <begin position="405"/>
        <end position="428"/>
    </location>
</feature>
<keyword evidence="2" id="KW-1003">Cell membrane</keyword>
<evidence type="ECO:0000256" key="3">
    <source>
        <dbReference type="ARBA" id="ARBA00022692"/>
    </source>
</evidence>
<feature type="transmembrane region" description="Helical" evidence="6">
    <location>
        <begin position="283"/>
        <end position="306"/>
    </location>
</feature>
<sequence>MLVGYYGKSDYGLIALVFSLNAYMRLMDMGINIGSIRFFSLWIKESDYQQISEVSRSSVTFYGVLGVINAIVFFILANFGVELFGINESQVDVFKSIMYILAITTIFEWASNVVNQLLIANDKIGWVSRVKIFSNVCMLISALLAINYFFSLELYFFFYTISMLIIIPLNIYKLNSYQLPLLSLILPGWNWYPFRKILKYSLAIFAMGIFQMTANNLRPLLLGRFSRDGVEVLTDYRVIQTIAMLVIAIGGVFMQVLLPSTSKHYADGNQRKLDEIVYDGTKYITLLLSLIVFILCLNAKLILYIYMGEGYDDLALWLIIWLITVLLSMHNAPVASLVLATGKTKFLVYSSAIACVASIPITIILAYNYNVGAAVIGYAVYMIFQIGFYYFYYTNKVLKFNSRRLFFQSFFPPALIGTGSWVLTAFVFSIIKLDNIYFELLLRSVLFVILFLVFSFKLIIKPKDLKSLIRKQ</sequence>
<evidence type="ECO:0000256" key="4">
    <source>
        <dbReference type="ARBA" id="ARBA00022989"/>
    </source>
</evidence>
<dbReference type="GO" id="GO:0005886">
    <property type="term" value="C:plasma membrane"/>
    <property type="evidence" value="ECO:0007669"/>
    <property type="project" value="UniProtKB-SubCell"/>
</dbReference>
<protein>
    <submittedName>
        <fullName evidence="7">Uncharacterized protein</fullName>
    </submittedName>
</protein>
<feature type="transmembrane region" description="Helical" evidence="6">
    <location>
        <begin position="197"/>
        <end position="218"/>
    </location>
</feature>
<evidence type="ECO:0000313" key="7">
    <source>
        <dbReference type="EMBL" id="HCV80292.1"/>
    </source>
</evidence>
<keyword evidence="5 6" id="KW-0472">Membrane</keyword>
<feature type="transmembrane region" description="Helical" evidence="6">
    <location>
        <begin position="318"/>
        <end position="339"/>
    </location>
</feature>
<feature type="transmembrane region" description="Helical" evidence="6">
    <location>
        <begin position="346"/>
        <end position="367"/>
    </location>
</feature>
<evidence type="ECO:0000256" key="1">
    <source>
        <dbReference type="ARBA" id="ARBA00004651"/>
    </source>
</evidence>
<dbReference type="InterPro" id="IPR050833">
    <property type="entry name" value="Poly_Biosynth_Transport"/>
</dbReference>
<keyword evidence="4 6" id="KW-1133">Transmembrane helix</keyword>
<proteinExistence type="predicted"/>
<dbReference type="PANTHER" id="PTHR30250:SF26">
    <property type="entry name" value="PSMA PROTEIN"/>
    <property type="match status" value="1"/>
</dbReference>
<feature type="transmembrane region" description="Helical" evidence="6">
    <location>
        <begin position="132"/>
        <end position="150"/>
    </location>
</feature>
<keyword evidence="3 6" id="KW-0812">Transmembrane</keyword>
<evidence type="ECO:0000256" key="5">
    <source>
        <dbReference type="ARBA" id="ARBA00023136"/>
    </source>
</evidence>
<feature type="transmembrane region" description="Helical" evidence="6">
    <location>
        <begin position="97"/>
        <end position="120"/>
    </location>
</feature>